<feature type="chain" id="PRO_5047438120" evidence="1">
    <location>
        <begin position="21"/>
        <end position="126"/>
    </location>
</feature>
<organism evidence="2 3">
    <name type="scientific">Paracoccus acridae</name>
    <dbReference type="NCBI Taxonomy" id="1795310"/>
    <lineage>
        <taxon>Bacteria</taxon>
        <taxon>Pseudomonadati</taxon>
        <taxon>Pseudomonadota</taxon>
        <taxon>Alphaproteobacteria</taxon>
        <taxon>Rhodobacterales</taxon>
        <taxon>Paracoccaceae</taxon>
        <taxon>Paracoccus</taxon>
    </lineage>
</organism>
<name>A0ABQ1VDJ1_9RHOB</name>
<feature type="signal peptide" evidence="1">
    <location>
        <begin position="1"/>
        <end position="20"/>
    </location>
</feature>
<dbReference type="Proteomes" id="UP000640509">
    <property type="component" value="Unassembled WGS sequence"/>
</dbReference>
<dbReference type="RefSeq" id="WP_188714022.1">
    <property type="nucleotide sequence ID" value="NZ_BMIV01000002.1"/>
</dbReference>
<evidence type="ECO:0000313" key="3">
    <source>
        <dbReference type="Proteomes" id="UP000640509"/>
    </source>
</evidence>
<accession>A0ABQ1VDJ1</accession>
<gene>
    <name evidence="2" type="ORF">GCM10011402_06450</name>
</gene>
<evidence type="ECO:0000256" key="1">
    <source>
        <dbReference type="SAM" id="SignalP"/>
    </source>
</evidence>
<proteinExistence type="predicted"/>
<keyword evidence="1" id="KW-0732">Signal</keyword>
<reference evidence="3" key="1">
    <citation type="journal article" date="2019" name="Int. J. Syst. Evol. Microbiol.">
        <title>The Global Catalogue of Microorganisms (GCM) 10K type strain sequencing project: providing services to taxonomists for standard genome sequencing and annotation.</title>
        <authorList>
            <consortium name="The Broad Institute Genomics Platform"/>
            <consortium name="The Broad Institute Genome Sequencing Center for Infectious Disease"/>
            <person name="Wu L."/>
            <person name="Ma J."/>
        </authorList>
    </citation>
    <scope>NUCLEOTIDE SEQUENCE [LARGE SCALE GENOMIC DNA]</scope>
    <source>
        <strain evidence="3">CGMCC 1.15419</strain>
    </source>
</reference>
<dbReference type="EMBL" id="BMIV01000002">
    <property type="protein sequence ID" value="GGF57202.1"/>
    <property type="molecule type" value="Genomic_DNA"/>
</dbReference>
<sequence length="126" mass="13281">MKRLAGYRMMLLAAATAAVGAGAGADTTRPGNIQITIGFEDGKSIPEGRLVVHLDDPAGRRQTGTTAESDGKATRISLFLPSVPDRSSPRQVVAQLQRADGWLLARGSAQLEGDAPVAITLYTVMY</sequence>
<keyword evidence="3" id="KW-1185">Reference proteome</keyword>
<protein>
    <submittedName>
        <fullName evidence="2">Uncharacterized protein</fullName>
    </submittedName>
</protein>
<evidence type="ECO:0000313" key="2">
    <source>
        <dbReference type="EMBL" id="GGF57202.1"/>
    </source>
</evidence>
<comment type="caution">
    <text evidence="2">The sequence shown here is derived from an EMBL/GenBank/DDBJ whole genome shotgun (WGS) entry which is preliminary data.</text>
</comment>